<reference evidence="2 3" key="1">
    <citation type="submission" date="2017-03" db="EMBL/GenBank/DDBJ databases">
        <authorList>
            <person name="Afonso C.L."/>
            <person name="Miller P.J."/>
            <person name="Scott M.A."/>
            <person name="Spackman E."/>
            <person name="Goraichik I."/>
            <person name="Dimitrov K.M."/>
            <person name="Suarez D.L."/>
            <person name="Swayne D.E."/>
        </authorList>
    </citation>
    <scope>NUCLEOTIDE SEQUENCE [LARGE SCALE GENOMIC DNA]</scope>
    <source>
        <strain evidence="2">Genome sequencing of Nitrospira japonica strain NJ11</strain>
    </source>
</reference>
<sequence>MTRVLAIRSARVIDGTGRVWENATVIVRGDRIAAVGGQRDLSVPRGARIVDGRGLTLLPGMIDCHVHLCLGSEADVVAAVEQESPSLTLLKAAHRARQTIDAGITTVRDVGSRDHSIFALQRAIDAGILPGPRIVGSGLAICMIGGHARFIGREVEGEAQVRTVAREQLAAGAGVIKVIASGGVLTPGTSPDVAQMTVRELAAAVAVAGEAGKKVAAHAHGASGMKNAIRAGVHSIEHATLLDDETVGLMREHGVFAVPTLSALATTAACRRGCGIPDSVLEKARGMTKRHQRSFAQAYRSGVRIAMGTDAGTPFNFHGENAQELERMVALGMTAMNAILSATAEAAELVGLQNTLGTIQPKRQADLLLVDGNPLKRIGVLCEPDRIVGVMKAGRFVSGPLAQA</sequence>
<dbReference type="GO" id="GO:0050480">
    <property type="term" value="F:imidazolonepropionase activity"/>
    <property type="evidence" value="ECO:0007669"/>
    <property type="project" value="UniProtKB-EC"/>
</dbReference>
<keyword evidence="2" id="KW-0378">Hydrolase</keyword>
<dbReference type="CDD" id="cd01299">
    <property type="entry name" value="Met_dep_hydrolase_A"/>
    <property type="match status" value="1"/>
</dbReference>
<dbReference type="SUPFAM" id="SSF51556">
    <property type="entry name" value="Metallo-dependent hydrolases"/>
    <property type="match status" value="1"/>
</dbReference>
<dbReference type="AlphaFoldDB" id="A0A1W1I5M5"/>
<dbReference type="InterPro" id="IPR051781">
    <property type="entry name" value="Metallo-dep_Hydrolase"/>
</dbReference>
<evidence type="ECO:0000259" key="1">
    <source>
        <dbReference type="Pfam" id="PF01979"/>
    </source>
</evidence>
<dbReference type="EC" id="3.5.2.7" evidence="2"/>
<evidence type="ECO:0000313" key="3">
    <source>
        <dbReference type="Proteomes" id="UP000192042"/>
    </source>
</evidence>
<proteinExistence type="predicted"/>
<dbReference type="InterPro" id="IPR032466">
    <property type="entry name" value="Metal_Hydrolase"/>
</dbReference>
<keyword evidence="3" id="KW-1185">Reference proteome</keyword>
<evidence type="ECO:0000313" key="2">
    <source>
        <dbReference type="EMBL" id="SLM48317.1"/>
    </source>
</evidence>
<organism evidence="2 3">
    <name type="scientific">Nitrospira japonica</name>
    <dbReference type="NCBI Taxonomy" id="1325564"/>
    <lineage>
        <taxon>Bacteria</taxon>
        <taxon>Pseudomonadati</taxon>
        <taxon>Nitrospirota</taxon>
        <taxon>Nitrospiria</taxon>
        <taxon>Nitrospirales</taxon>
        <taxon>Nitrospiraceae</taxon>
        <taxon>Nitrospira</taxon>
    </lineage>
</organism>
<dbReference type="PANTHER" id="PTHR43135">
    <property type="entry name" value="ALPHA-D-RIBOSE 1-METHYLPHOSPHONATE 5-TRIPHOSPHATE DIPHOSPHATASE"/>
    <property type="match status" value="1"/>
</dbReference>
<dbReference type="PANTHER" id="PTHR43135:SF3">
    <property type="entry name" value="ALPHA-D-RIBOSE 1-METHYLPHOSPHONATE 5-TRIPHOSPHATE DIPHOSPHATASE"/>
    <property type="match status" value="1"/>
</dbReference>
<dbReference type="Pfam" id="PF01979">
    <property type="entry name" value="Amidohydro_1"/>
    <property type="match status" value="1"/>
</dbReference>
<dbReference type="InterPro" id="IPR006680">
    <property type="entry name" value="Amidohydro-rel"/>
</dbReference>
<dbReference type="EMBL" id="LT828648">
    <property type="protein sequence ID" value="SLM48317.1"/>
    <property type="molecule type" value="Genomic_DNA"/>
</dbReference>
<dbReference type="Gene3D" id="3.20.20.140">
    <property type="entry name" value="Metal-dependent hydrolases"/>
    <property type="match status" value="1"/>
</dbReference>
<protein>
    <submittedName>
        <fullName evidence="2">Putative Imidazolonepropionase</fullName>
        <ecNumber evidence="2">3.5.2.7</ecNumber>
    </submittedName>
</protein>
<dbReference type="SUPFAM" id="SSF51338">
    <property type="entry name" value="Composite domain of metallo-dependent hydrolases"/>
    <property type="match status" value="1"/>
</dbReference>
<accession>A0A1W1I5M5</accession>
<dbReference type="OrthoDB" id="9797498at2"/>
<dbReference type="KEGG" id="nja:NSJP_2145"/>
<dbReference type="Proteomes" id="UP000192042">
    <property type="component" value="Chromosome I"/>
</dbReference>
<dbReference type="STRING" id="1325564.NSJP_2145"/>
<dbReference type="Gene3D" id="2.30.40.10">
    <property type="entry name" value="Urease, subunit C, domain 1"/>
    <property type="match status" value="1"/>
</dbReference>
<gene>
    <name evidence="2" type="ORF">NSJP_2145</name>
</gene>
<dbReference type="InterPro" id="IPR057744">
    <property type="entry name" value="OTAase-like"/>
</dbReference>
<name>A0A1W1I5M5_9BACT</name>
<feature type="domain" description="Amidohydrolase-related" evidence="1">
    <location>
        <begin position="56"/>
        <end position="397"/>
    </location>
</feature>
<dbReference type="InterPro" id="IPR011059">
    <property type="entry name" value="Metal-dep_hydrolase_composite"/>
</dbReference>
<dbReference type="RefSeq" id="WP_080886718.1">
    <property type="nucleotide sequence ID" value="NZ_LT828648.1"/>
</dbReference>